<dbReference type="Pfam" id="PF05705">
    <property type="entry name" value="DUF829"/>
    <property type="match status" value="1"/>
</dbReference>
<dbReference type="EMBL" id="JAACFV010000205">
    <property type="protein sequence ID" value="KAF7502979.1"/>
    <property type="molecule type" value="Genomic_DNA"/>
</dbReference>
<comment type="caution">
    <text evidence="1">The sequence shown here is derived from an EMBL/GenBank/DDBJ whole genome shotgun (WGS) entry which is preliminary data.</text>
</comment>
<protein>
    <submittedName>
        <fullName evidence="1">Uncharacterized protein</fullName>
    </submittedName>
</protein>
<dbReference type="Proteomes" id="UP000606974">
    <property type="component" value="Unassembled WGS sequence"/>
</dbReference>
<accession>A0A8H7A7T7</accession>
<reference evidence="1" key="1">
    <citation type="submission" date="2020-02" db="EMBL/GenBank/DDBJ databases">
        <authorList>
            <person name="Palmer J.M."/>
        </authorList>
    </citation>
    <scope>NUCLEOTIDE SEQUENCE</scope>
    <source>
        <strain evidence="1">EPUS1.4</strain>
        <tissue evidence="1">Thallus</tissue>
    </source>
</reference>
<gene>
    <name evidence="1" type="ORF">GJ744_004766</name>
</gene>
<dbReference type="InterPro" id="IPR008547">
    <property type="entry name" value="DUF829_TMEM53"/>
</dbReference>
<evidence type="ECO:0000313" key="1">
    <source>
        <dbReference type="EMBL" id="KAF7502979.1"/>
    </source>
</evidence>
<evidence type="ECO:0000313" key="2">
    <source>
        <dbReference type="Proteomes" id="UP000606974"/>
    </source>
</evidence>
<proteinExistence type="predicted"/>
<organism evidence="1 2">
    <name type="scientific">Endocarpon pusillum</name>
    <dbReference type="NCBI Taxonomy" id="364733"/>
    <lineage>
        <taxon>Eukaryota</taxon>
        <taxon>Fungi</taxon>
        <taxon>Dikarya</taxon>
        <taxon>Ascomycota</taxon>
        <taxon>Pezizomycotina</taxon>
        <taxon>Eurotiomycetes</taxon>
        <taxon>Chaetothyriomycetidae</taxon>
        <taxon>Verrucariales</taxon>
        <taxon>Verrucariaceae</taxon>
        <taxon>Endocarpon</taxon>
    </lineage>
</organism>
<keyword evidence="2" id="KW-1185">Reference proteome</keyword>
<sequence>MEGYDNGLPAQDFYSQAASVWVRHPKSCSLASSFSSERSAIHNNPSLILFFSWTSARPRPVSEYTTEYIEMFPSNPIMIIATTLTDLTFKSERSKQSALIPAVDYIISRHLDQDIHVHYFSEGGSHKAIQLAKAYLYTTGREMPLTSLCLDSTPGDYQYHRSAERSNKACHPIASSESSASSSPTSC</sequence>
<name>A0A8H7A7T7_9EURO</name>
<dbReference type="AlphaFoldDB" id="A0A8H7A7T7"/>
<dbReference type="OrthoDB" id="77878at2759"/>